<dbReference type="Pfam" id="PF10261">
    <property type="entry name" value="FIT"/>
    <property type="match status" value="1"/>
</dbReference>
<feature type="transmembrane region" description="Helical" evidence="8">
    <location>
        <begin position="198"/>
        <end position="217"/>
    </location>
</feature>
<dbReference type="GO" id="GO:0034389">
    <property type="term" value="P:lipid droplet organization"/>
    <property type="evidence" value="ECO:0007669"/>
    <property type="project" value="TreeGrafter"/>
</dbReference>
<feature type="transmembrane region" description="Helical" evidence="8">
    <location>
        <begin position="223"/>
        <end position="242"/>
    </location>
</feature>
<dbReference type="Proteomes" id="UP000740926">
    <property type="component" value="Unassembled WGS sequence"/>
</dbReference>
<dbReference type="GO" id="GO:0010945">
    <property type="term" value="F:coenzyme A diphosphatase activity"/>
    <property type="evidence" value="ECO:0007669"/>
    <property type="project" value="InterPro"/>
</dbReference>
<dbReference type="GO" id="GO:0005789">
    <property type="term" value="C:endoplasmic reticulum membrane"/>
    <property type="evidence" value="ECO:0007669"/>
    <property type="project" value="UniProtKB-SubCell"/>
</dbReference>
<dbReference type="InterPro" id="IPR019388">
    <property type="entry name" value="FIT"/>
</dbReference>
<dbReference type="EMBL" id="JAANIU010002886">
    <property type="protein sequence ID" value="KAG1564053.1"/>
    <property type="molecule type" value="Genomic_DNA"/>
</dbReference>
<evidence type="ECO:0000256" key="2">
    <source>
        <dbReference type="ARBA" id="ARBA00022692"/>
    </source>
</evidence>
<evidence type="ECO:0000256" key="4">
    <source>
        <dbReference type="ARBA" id="ARBA00022824"/>
    </source>
</evidence>
<keyword evidence="5 8" id="KW-1133">Transmembrane helix</keyword>
<evidence type="ECO:0000313" key="10">
    <source>
        <dbReference type="Proteomes" id="UP000740926"/>
    </source>
</evidence>
<evidence type="ECO:0000313" key="9">
    <source>
        <dbReference type="EMBL" id="KAG1564053.1"/>
    </source>
</evidence>
<evidence type="ECO:0000256" key="5">
    <source>
        <dbReference type="ARBA" id="ARBA00022989"/>
    </source>
</evidence>
<proteinExistence type="predicted"/>
<keyword evidence="3" id="KW-0378">Hydrolase</keyword>
<dbReference type="AlphaFoldDB" id="A0A9P6YU77"/>
<protein>
    <recommendedName>
        <fullName evidence="11">Fat storage-inducing transmembrane protein</fullName>
    </recommendedName>
</protein>
<keyword evidence="4" id="KW-0256">Endoplasmic reticulum</keyword>
<evidence type="ECO:0000256" key="7">
    <source>
        <dbReference type="ARBA" id="ARBA00023136"/>
    </source>
</evidence>
<evidence type="ECO:0000256" key="6">
    <source>
        <dbReference type="ARBA" id="ARBA00023098"/>
    </source>
</evidence>
<keyword evidence="7 8" id="KW-0472">Membrane</keyword>
<sequence length="259" mass="30097">MNFIKRHLKPHQQVASSLYPTTVLVAFLYSTLGNPPNTYYAHKRNVLNLYFVKLGWMWVTLVYFSYLYFVRSRYLQDTQRFIKGALRYLLVTLYWYIMTQWLLGPSMIDRIYVLTGGQCRSLAEQADDSDKLTNVVSQQVCRHLGGHWAGGHDVSGHCVLLIHASLFLWEELCWMLYSFDSLSLLKKQDKTQYQSVMAVLTIAVIWWFMLFQTGIYFHGHYELLSGTFFGTLGWAILYLGIFPRIPEIGVPSPSLVNHL</sequence>
<name>A0A9P6YU77_9FUNG</name>
<comment type="caution">
    <text evidence="9">The sequence shown here is derived from an EMBL/GenBank/DDBJ whole genome shotgun (WGS) entry which is preliminary data.</text>
</comment>
<reference evidence="9 10" key="1">
    <citation type="journal article" date="2020" name="Microb. Genom.">
        <title>Genetic diversity of clinical and environmental Mucorales isolates obtained from an investigation of mucormycosis cases among solid organ transplant recipients.</title>
        <authorList>
            <person name="Nguyen M.H."/>
            <person name="Kaul D."/>
            <person name="Muto C."/>
            <person name="Cheng S.J."/>
            <person name="Richter R.A."/>
            <person name="Bruno V.M."/>
            <person name="Liu G."/>
            <person name="Beyhan S."/>
            <person name="Sundermann A.J."/>
            <person name="Mounaud S."/>
            <person name="Pasculle A.W."/>
            <person name="Nierman W.C."/>
            <person name="Driscoll E."/>
            <person name="Cumbie R."/>
            <person name="Clancy C.J."/>
            <person name="Dupont C.L."/>
        </authorList>
    </citation>
    <scope>NUCLEOTIDE SEQUENCE [LARGE SCALE GENOMIC DNA]</scope>
    <source>
        <strain evidence="9 10">GL24</strain>
    </source>
</reference>
<evidence type="ECO:0000256" key="1">
    <source>
        <dbReference type="ARBA" id="ARBA00004477"/>
    </source>
</evidence>
<evidence type="ECO:0008006" key="11">
    <source>
        <dbReference type="Google" id="ProtNLM"/>
    </source>
</evidence>
<evidence type="ECO:0000256" key="3">
    <source>
        <dbReference type="ARBA" id="ARBA00022801"/>
    </source>
</evidence>
<feature type="transmembrane region" description="Helical" evidence="8">
    <location>
        <begin position="12"/>
        <end position="30"/>
    </location>
</feature>
<accession>A0A9P6YU77</accession>
<feature type="transmembrane region" description="Helical" evidence="8">
    <location>
        <begin position="50"/>
        <end position="69"/>
    </location>
</feature>
<dbReference type="GO" id="GO:0008654">
    <property type="term" value="P:phospholipid biosynthetic process"/>
    <property type="evidence" value="ECO:0007669"/>
    <property type="project" value="TreeGrafter"/>
</dbReference>
<dbReference type="PANTHER" id="PTHR23129:SF0">
    <property type="entry name" value="ACYL-COENZYME A DIPHOSPHATASE FITM2"/>
    <property type="match status" value="1"/>
</dbReference>
<evidence type="ECO:0000256" key="8">
    <source>
        <dbReference type="SAM" id="Phobius"/>
    </source>
</evidence>
<gene>
    <name evidence="9" type="ORF">G6F50_011399</name>
</gene>
<keyword evidence="6" id="KW-0443">Lipid metabolism</keyword>
<dbReference type="PANTHER" id="PTHR23129">
    <property type="entry name" value="ACYL-COENZYME A DIPHOSPHATASE FITM2"/>
    <property type="match status" value="1"/>
</dbReference>
<organism evidence="9 10">
    <name type="scientific">Rhizopus delemar</name>
    <dbReference type="NCBI Taxonomy" id="936053"/>
    <lineage>
        <taxon>Eukaryota</taxon>
        <taxon>Fungi</taxon>
        <taxon>Fungi incertae sedis</taxon>
        <taxon>Mucoromycota</taxon>
        <taxon>Mucoromycotina</taxon>
        <taxon>Mucoromycetes</taxon>
        <taxon>Mucorales</taxon>
        <taxon>Mucorineae</taxon>
        <taxon>Rhizopodaceae</taxon>
        <taxon>Rhizopus</taxon>
    </lineage>
</organism>
<keyword evidence="2 8" id="KW-0812">Transmembrane</keyword>
<dbReference type="GO" id="GO:0019915">
    <property type="term" value="P:lipid storage"/>
    <property type="evidence" value="ECO:0007669"/>
    <property type="project" value="InterPro"/>
</dbReference>
<keyword evidence="10" id="KW-1185">Reference proteome</keyword>
<comment type="subcellular location">
    <subcellularLocation>
        <location evidence="1">Endoplasmic reticulum membrane</location>
        <topology evidence="1">Multi-pass membrane protein</topology>
    </subcellularLocation>
</comment>
<feature type="transmembrane region" description="Helical" evidence="8">
    <location>
        <begin position="81"/>
        <end position="97"/>
    </location>
</feature>